<feature type="chain" id="PRO_5014308913" description="YpeB-like protein with protease inhibitory function" evidence="1">
    <location>
        <begin position="24"/>
        <end position="95"/>
    </location>
</feature>
<dbReference type="STRING" id="323848.Nmul_A1258"/>
<dbReference type="eggNOG" id="ENOG5030WG2">
    <property type="taxonomic scope" value="Bacteria"/>
</dbReference>
<dbReference type="HOGENOM" id="CLU_2369970_0_0_4"/>
<dbReference type="EMBL" id="CP000103">
    <property type="protein sequence ID" value="ABB74561.1"/>
    <property type="molecule type" value="Genomic_DNA"/>
</dbReference>
<dbReference type="EMBL" id="FNVK01000017">
    <property type="protein sequence ID" value="SEF94606.1"/>
    <property type="molecule type" value="Genomic_DNA"/>
</dbReference>
<feature type="signal peptide" evidence="1">
    <location>
        <begin position="1"/>
        <end position="23"/>
    </location>
</feature>
<dbReference type="RefSeq" id="WP_011380602.1">
    <property type="nucleotide sequence ID" value="NC_007614.1"/>
</dbReference>
<reference evidence="2" key="2">
    <citation type="submission" date="2005-08" db="EMBL/GenBank/DDBJ databases">
        <title>Complete sequence of Chromosome 1 of Nitrosospira multiformis ATCC 25196.</title>
        <authorList>
            <consortium name="US DOE Joint Genome Institute"/>
            <person name="Copeland A."/>
            <person name="Lucas S."/>
            <person name="Lapidus A."/>
            <person name="Barry K."/>
            <person name="Detter J.C."/>
            <person name="Glavina T."/>
            <person name="Hammon N."/>
            <person name="Israni S."/>
            <person name="Pitluck S."/>
            <person name="Chain P."/>
            <person name="Malfatti S."/>
            <person name="Shin M."/>
            <person name="Vergez L."/>
            <person name="Schmutz J."/>
            <person name="Larimer F."/>
            <person name="Land M."/>
            <person name="Hauser L."/>
            <person name="Kyrpides N."/>
            <person name="Lykidis A."/>
            <person name="Richardson P."/>
        </authorList>
    </citation>
    <scope>NUCLEOTIDE SEQUENCE</scope>
    <source>
        <strain evidence="2">ATCC 25196</strain>
    </source>
</reference>
<dbReference type="OrthoDB" id="8548190at2"/>
<dbReference type="SUPFAM" id="SSF160574">
    <property type="entry name" value="BT0923-like"/>
    <property type="match status" value="1"/>
</dbReference>
<dbReference type="KEGG" id="nmu:Nmul_A1258"/>
<evidence type="ECO:0000313" key="5">
    <source>
        <dbReference type="Proteomes" id="UP000236751"/>
    </source>
</evidence>
<reference evidence="3 5" key="4">
    <citation type="submission" date="2016-10" db="EMBL/GenBank/DDBJ databases">
        <authorList>
            <person name="de Groot N.N."/>
        </authorList>
    </citation>
    <scope>NUCLEOTIDE SEQUENCE [LARGE SCALE GENOMIC DNA]</scope>
    <source>
        <strain evidence="3 5">Nl13</strain>
    </source>
</reference>
<accession>Q2Y9L0</accession>
<keyword evidence="4" id="KW-1185">Reference proteome</keyword>
<dbReference type="AlphaFoldDB" id="Q2Y9L0"/>
<dbReference type="Proteomes" id="UP000002718">
    <property type="component" value="Chromosome"/>
</dbReference>
<gene>
    <name evidence="2" type="ordered locus">Nmul_A1258</name>
    <name evidence="3" type="ORF">SAMN05216403_11711</name>
</gene>
<organism evidence="2 4">
    <name type="scientific">Nitrosospira multiformis (strain ATCC 25196 / NCIMB 11849 / C 71)</name>
    <dbReference type="NCBI Taxonomy" id="323848"/>
    <lineage>
        <taxon>Bacteria</taxon>
        <taxon>Pseudomonadati</taxon>
        <taxon>Pseudomonadota</taxon>
        <taxon>Betaproteobacteria</taxon>
        <taxon>Nitrosomonadales</taxon>
        <taxon>Nitrosomonadaceae</taxon>
        <taxon>Nitrosospira</taxon>
    </lineage>
</organism>
<protein>
    <recommendedName>
        <fullName evidence="6">YpeB-like protein with protease inhibitory function</fullName>
    </recommendedName>
</protein>
<evidence type="ECO:0000256" key="1">
    <source>
        <dbReference type="SAM" id="SignalP"/>
    </source>
</evidence>
<sequence length="95" mass="10650">MNKKPFVAIFLSILLAFSGSVFADEDEEVQWDDVPPAVQKTITENMNGGIIEEIEKETERISGRKTRIYEAGVRLPDGKKIEIKVGKDGKLIDKD</sequence>
<proteinExistence type="predicted"/>
<name>Q2Y9L0_NITMU</name>
<evidence type="ECO:0008006" key="6">
    <source>
        <dbReference type="Google" id="ProtNLM"/>
    </source>
</evidence>
<keyword evidence="1" id="KW-0732">Signal</keyword>
<evidence type="ECO:0000313" key="4">
    <source>
        <dbReference type="Proteomes" id="UP000002718"/>
    </source>
</evidence>
<reference evidence="2 4" key="3">
    <citation type="journal article" date="2008" name="Appl. Environ. Microbiol.">
        <title>Complete genome sequence of Nitrosospira multiformis, an ammonia-oxidizing bacterium from the soil environment.</title>
        <authorList>
            <person name="Norton J.M."/>
            <person name="Klotz M.G."/>
            <person name="Stein L.Y."/>
            <person name="Arp D.J."/>
            <person name="Bottomley P.J."/>
            <person name="Chain P.S."/>
            <person name="Hauser L.J."/>
            <person name="Land M.L."/>
            <person name="Larimer F.W."/>
            <person name="Shin M.W."/>
            <person name="Starkenburg S.R."/>
        </authorList>
    </citation>
    <scope>NUCLEOTIDE SEQUENCE [LARGE SCALE GENOMIC DNA]</scope>
    <source>
        <strain evidence="2">ATCC 25196</strain>
        <strain evidence="4">ATCC 25196 / NCIMB 11849 / C 71</strain>
    </source>
</reference>
<dbReference type="Proteomes" id="UP000236751">
    <property type="component" value="Unassembled WGS sequence"/>
</dbReference>
<reference evidence="4" key="1">
    <citation type="submission" date="2005-08" db="EMBL/GenBank/DDBJ databases">
        <title>Complete sequence of chromosome 1 of Nitrosospira multiformis ATCC 25196.</title>
        <authorList>
            <person name="Copeland A."/>
            <person name="Lucas S."/>
            <person name="Lapidus A."/>
            <person name="Barry K."/>
            <person name="Detter J.C."/>
            <person name="Glavina T."/>
            <person name="Hammon N."/>
            <person name="Israni S."/>
            <person name="Pitluck S."/>
            <person name="Chain P."/>
            <person name="Malfatti S."/>
            <person name="Shin M."/>
            <person name="Vergez L."/>
            <person name="Schmutz J."/>
            <person name="Larimer F."/>
            <person name="Land M."/>
            <person name="Hauser L."/>
            <person name="Kyrpides N."/>
            <person name="Lykidis A."/>
            <person name="Richardson P."/>
        </authorList>
    </citation>
    <scope>NUCLEOTIDE SEQUENCE [LARGE SCALE GENOMIC DNA]</scope>
    <source>
        <strain evidence="4">ATCC 25196 / NCIMB 11849 / C 71</strain>
    </source>
</reference>
<evidence type="ECO:0000313" key="2">
    <source>
        <dbReference type="EMBL" id="ABB74561.1"/>
    </source>
</evidence>
<evidence type="ECO:0000313" key="3">
    <source>
        <dbReference type="EMBL" id="SEF94606.1"/>
    </source>
</evidence>
<dbReference type="Gene3D" id="3.30.505.20">
    <property type="match status" value="1"/>
</dbReference>